<keyword evidence="2" id="KW-1185">Reference proteome</keyword>
<evidence type="ECO:0000313" key="2">
    <source>
        <dbReference type="Proteomes" id="UP001341840"/>
    </source>
</evidence>
<name>A0ABU6VX73_9FABA</name>
<gene>
    <name evidence="1" type="ORF">PIB30_094262</name>
</gene>
<accession>A0ABU6VX73</accession>
<dbReference type="Proteomes" id="UP001341840">
    <property type="component" value="Unassembled WGS sequence"/>
</dbReference>
<dbReference type="EMBL" id="JASCZI010153104">
    <property type="protein sequence ID" value="MED6177071.1"/>
    <property type="molecule type" value="Genomic_DNA"/>
</dbReference>
<comment type="caution">
    <text evidence="1">The sequence shown here is derived from an EMBL/GenBank/DDBJ whole genome shotgun (WGS) entry which is preliminary data.</text>
</comment>
<evidence type="ECO:0000313" key="1">
    <source>
        <dbReference type="EMBL" id="MED6177071.1"/>
    </source>
</evidence>
<reference evidence="1 2" key="1">
    <citation type="journal article" date="2023" name="Plants (Basel)">
        <title>Bridging the Gap: Combining Genomics and Transcriptomics Approaches to Understand Stylosanthes scabra, an Orphan Legume from the Brazilian Caatinga.</title>
        <authorList>
            <person name="Ferreira-Neto J.R.C."/>
            <person name="da Silva M.D."/>
            <person name="Binneck E."/>
            <person name="de Melo N.F."/>
            <person name="da Silva R.H."/>
            <person name="de Melo A.L.T.M."/>
            <person name="Pandolfi V."/>
            <person name="Bustamante F.O."/>
            <person name="Brasileiro-Vidal A.C."/>
            <person name="Benko-Iseppon A.M."/>
        </authorList>
    </citation>
    <scope>NUCLEOTIDE SEQUENCE [LARGE SCALE GENOMIC DNA]</scope>
    <source>
        <tissue evidence="1">Leaves</tissue>
    </source>
</reference>
<protein>
    <submittedName>
        <fullName evidence="1">Uncharacterized protein</fullName>
    </submittedName>
</protein>
<sequence length="114" mass="13320">MIREEKEKKNGLKKLKKMNFWKNRAKNRFLASRIDSPESSSAKESILHAKNRFFREEAKFCRILQQEESILLHKESILSTVIRVSCDLKPLFHIASIIFSKLSPKNSSFSPLKL</sequence>
<organism evidence="1 2">
    <name type="scientific">Stylosanthes scabra</name>
    <dbReference type="NCBI Taxonomy" id="79078"/>
    <lineage>
        <taxon>Eukaryota</taxon>
        <taxon>Viridiplantae</taxon>
        <taxon>Streptophyta</taxon>
        <taxon>Embryophyta</taxon>
        <taxon>Tracheophyta</taxon>
        <taxon>Spermatophyta</taxon>
        <taxon>Magnoliopsida</taxon>
        <taxon>eudicotyledons</taxon>
        <taxon>Gunneridae</taxon>
        <taxon>Pentapetalae</taxon>
        <taxon>rosids</taxon>
        <taxon>fabids</taxon>
        <taxon>Fabales</taxon>
        <taxon>Fabaceae</taxon>
        <taxon>Papilionoideae</taxon>
        <taxon>50 kb inversion clade</taxon>
        <taxon>dalbergioids sensu lato</taxon>
        <taxon>Dalbergieae</taxon>
        <taxon>Pterocarpus clade</taxon>
        <taxon>Stylosanthes</taxon>
    </lineage>
</organism>
<proteinExistence type="predicted"/>